<keyword evidence="2" id="KW-1003">Cell membrane</keyword>
<dbReference type="Pfam" id="PF03772">
    <property type="entry name" value="Competence"/>
    <property type="match status" value="1"/>
</dbReference>
<dbReference type="GO" id="GO:0005886">
    <property type="term" value="C:plasma membrane"/>
    <property type="evidence" value="ECO:0007669"/>
    <property type="project" value="UniProtKB-SubCell"/>
</dbReference>
<feature type="transmembrane region" description="Helical" evidence="6">
    <location>
        <begin position="5"/>
        <end position="25"/>
    </location>
</feature>
<gene>
    <name evidence="9" type="ORF">CVU82_01420</name>
</gene>
<keyword evidence="5 6" id="KW-0472">Membrane</keyword>
<evidence type="ECO:0000313" key="10">
    <source>
        <dbReference type="Proteomes" id="UP000233517"/>
    </source>
</evidence>
<dbReference type="Pfam" id="PF13567">
    <property type="entry name" value="DUF4131"/>
    <property type="match status" value="1"/>
</dbReference>
<evidence type="ECO:0000256" key="1">
    <source>
        <dbReference type="ARBA" id="ARBA00004651"/>
    </source>
</evidence>
<feature type="transmembrane region" description="Helical" evidence="6">
    <location>
        <begin position="61"/>
        <end position="79"/>
    </location>
</feature>
<proteinExistence type="predicted"/>
<dbReference type="EMBL" id="PHAI01000001">
    <property type="protein sequence ID" value="PKM91849.1"/>
    <property type="molecule type" value="Genomic_DNA"/>
</dbReference>
<sequence>MLKKYLWVFLTISFSLGIILANYFLNKIIDFKFYFFFIFLVVLFLVFVISKNDSENKKDKLILFLLFVSFFFLALWRYSISCPENKVSNIVHYQGREFKIIGQVYNDPVFKDKIQRVSIKVLFIENDEGERIKISGKVLAIVDKYPLYNYGDIVEVYGQWLLGEKKDNFDYALYLRRYNISLVSYYPRLVINIDIIKRKNFFKNFVYKFKRQVSDVFDGNLSVSSSAMAKAMLLGDKSGLSYEDRQNFSKTGLSHIVAISGLHISLLSSILLNFLLAVGLSRKKSFYFILGFLISYLILIGVPASAFRAVLMGTLSLLSVYLGRKSDISSLLFFSALVLLLINPFLLLADIGFQLSFLAVLGIVYIQPRVKEFFLKKRFLRKSRKRIKSMIEVISVTTSAQIATAPILIFKFGQFSFIAPISNLFVLWALPFAIIFLIVALIFSFFLPFLSPLLFLPAEIVFSYIYFISNIFLLIPGAFVNF</sequence>
<evidence type="ECO:0000256" key="6">
    <source>
        <dbReference type="SAM" id="Phobius"/>
    </source>
</evidence>
<organism evidence="9 10">
    <name type="scientific">Candidatus Falkowbacteria bacterium HGW-Falkowbacteria-1</name>
    <dbReference type="NCBI Taxonomy" id="2013768"/>
    <lineage>
        <taxon>Bacteria</taxon>
        <taxon>Candidatus Falkowiibacteriota</taxon>
    </lineage>
</organism>
<comment type="caution">
    <text evidence="9">The sequence shown here is derived from an EMBL/GenBank/DDBJ whole genome shotgun (WGS) entry which is preliminary data.</text>
</comment>
<feature type="transmembrane region" description="Helical" evidence="6">
    <location>
        <begin position="425"/>
        <end position="449"/>
    </location>
</feature>
<evidence type="ECO:0000313" key="9">
    <source>
        <dbReference type="EMBL" id="PKM91849.1"/>
    </source>
</evidence>
<feature type="domain" description="DUF4131" evidence="8">
    <location>
        <begin position="31"/>
        <end position="183"/>
    </location>
</feature>
<comment type="subcellular location">
    <subcellularLocation>
        <location evidence="1">Cell membrane</location>
        <topology evidence="1">Multi-pass membrane protein</topology>
    </subcellularLocation>
</comment>
<feature type="transmembrane region" description="Helical" evidence="6">
    <location>
        <begin position="461"/>
        <end position="480"/>
    </location>
</feature>
<evidence type="ECO:0000259" key="7">
    <source>
        <dbReference type="Pfam" id="PF03772"/>
    </source>
</evidence>
<evidence type="ECO:0000256" key="4">
    <source>
        <dbReference type="ARBA" id="ARBA00022989"/>
    </source>
</evidence>
<feature type="transmembrane region" description="Helical" evidence="6">
    <location>
        <begin position="31"/>
        <end position="49"/>
    </location>
</feature>
<dbReference type="InterPro" id="IPR004477">
    <property type="entry name" value="ComEC_N"/>
</dbReference>
<feature type="transmembrane region" description="Helical" evidence="6">
    <location>
        <begin position="391"/>
        <end position="413"/>
    </location>
</feature>
<evidence type="ECO:0008006" key="11">
    <source>
        <dbReference type="Google" id="ProtNLM"/>
    </source>
</evidence>
<dbReference type="Proteomes" id="UP000233517">
    <property type="component" value="Unassembled WGS sequence"/>
</dbReference>
<evidence type="ECO:0000256" key="5">
    <source>
        <dbReference type="ARBA" id="ARBA00023136"/>
    </source>
</evidence>
<dbReference type="InterPro" id="IPR052159">
    <property type="entry name" value="Competence_DNA_uptake"/>
</dbReference>
<feature type="transmembrane region" description="Helical" evidence="6">
    <location>
        <begin position="330"/>
        <end position="347"/>
    </location>
</feature>
<feature type="domain" description="ComEC/Rec2-related protein" evidence="7">
    <location>
        <begin position="232"/>
        <end position="480"/>
    </location>
</feature>
<dbReference type="InterPro" id="IPR025405">
    <property type="entry name" value="DUF4131"/>
</dbReference>
<accession>A0A2N2EAY4</accession>
<feature type="transmembrane region" description="Helical" evidence="6">
    <location>
        <begin position="256"/>
        <end position="278"/>
    </location>
</feature>
<name>A0A2N2EAY4_9BACT</name>
<dbReference type="PANTHER" id="PTHR30619">
    <property type="entry name" value="DNA INTERNALIZATION/COMPETENCE PROTEIN COMEC/REC2"/>
    <property type="match status" value="1"/>
</dbReference>
<dbReference type="NCBIfam" id="TIGR00360">
    <property type="entry name" value="ComEC_N-term"/>
    <property type="match status" value="1"/>
</dbReference>
<reference evidence="9 10" key="1">
    <citation type="journal article" date="2017" name="ISME J.">
        <title>Potential for microbial H2 and metal transformations associated with novel bacteria and archaea in deep terrestrial subsurface sediments.</title>
        <authorList>
            <person name="Hernsdorf A.W."/>
            <person name="Amano Y."/>
            <person name="Miyakawa K."/>
            <person name="Ise K."/>
            <person name="Suzuki Y."/>
            <person name="Anantharaman K."/>
            <person name="Probst A."/>
            <person name="Burstein D."/>
            <person name="Thomas B.C."/>
            <person name="Banfield J.F."/>
        </authorList>
    </citation>
    <scope>NUCLEOTIDE SEQUENCE [LARGE SCALE GENOMIC DNA]</scope>
    <source>
        <strain evidence="9">HGW-Falkowbacteria-1</strain>
    </source>
</reference>
<protein>
    <recommendedName>
        <fullName evidence="11">ComEC/Rec2-related protein domain-containing protein</fullName>
    </recommendedName>
</protein>
<dbReference type="PANTHER" id="PTHR30619:SF7">
    <property type="entry name" value="BETA-LACTAMASE DOMAIN PROTEIN"/>
    <property type="match status" value="1"/>
</dbReference>
<evidence type="ECO:0000259" key="8">
    <source>
        <dbReference type="Pfam" id="PF13567"/>
    </source>
</evidence>
<keyword evidence="4 6" id="KW-1133">Transmembrane helix</keyword>
<evidence type="ECO:0000256" key="3">
    <source>
        <dbReference type="ARBA" id="ARBA00022692"/>
    </source>
</evidence>
<keyword evidence="3 6" id="KW-0812">Transmembrane</keyword>
<evidence type="ECO:0000256" key="2">
    <source>
        <dbReference type="ARBA" id="ARBA00022475"/>
    </source>
</evidence>
<feature type="transmembrane region" description="Helical" evidence="6">
    <location>
        <begin position="285"/>
        <end position="300"/>
    </location>
</feature>
<dbReference type="AlphaFoldDB" id="A0A2N2EAY4"/>